<comment type="caution">
    <text evidence="2">The sequence shown here is derived from an EMBL/GenBank/DDBJ whole genome shotgun (WGS) entry which is preliminary data.</text>
</comment>
<keyword evidence="3" id="KW-1185">Reference proteome</keyword>
<gene>
    <name evidence="2" type="ORF">PIB30_099445</name>
</gene>
<evidence type="ECO:0000256" key="1">
    <source>
        <dbReference type="SAM" id="MobiDB-lite"/>
    </source>
</evidence>
<protein>
    <submittedName>
        <fullName evidence="2">Uncharacterized protein</fullName>
    </submittedName>
</protein>
<dbReference type="Proteomes" id="UP001341840">
    <property type="component" value="Unassembled WGS sequence"/>
</dbReference>
<feature type="compositionally biased region" description="Low complexity" evidence="1">
    <location>
        <begin position="137"/>
        <end position="153"/>
    </location>
</feature>
<accession>A0ABU6RXT3</accession>
<name>A0ABU6RXT3_9FABA</name>
<proteinExistence type="predicted"/>
<reference evidence="2 3" key="1">
    <citation type="journal article" date="2023" name="Plants (Basel)">
        <title>Bridging the Gap: Combining Genomics and Transcriptomics Approaches to Understand Stylosanthes scabra, an Orphan Legume from the Brazilian Caatinga.</title>
        <authorList>
            <person name="Ferreira-Neto J.R.C."/>
            <person name="da Silva M.D."/>
            <person name="Binneck E."/>
            <person name="de Melo N.F."/>
            <person name="da Silva R.H."/>
            <person name="de Melo A.L.T.M."/>
            <person name="Pandolfi V."/>
            <person name="Bustamante F.O."/>
            <person name="Brasileiro-Vidal A.C."/>
            <person name="Benko-Iseppon A.M."/>
        </authorList>
    </citation>
    <scope>NUCLEOTIDE SEQUENCE [LARGE SCALE GENOMIC DNA]</scope>
    <source>
        <tissue evidence="2">Leaves</tissue>
    </source>
</reference>
<organism evidence="2 3">
    <name type="scientific">Stylosanthes scabra</name>
    <dbReference type="NCBI Taxonomy" id="79078"/>
    <lineage>
        <taxon>Eukaryota</taxon>
        <taxon>Viridiplantae</taxon>
        <taxon>Streptophyta</taxon>
        <taxon>Embryophyta</taxon>
        <taxon>Tracheophyta</taxon>
        <taxon>Spermatophyta</taxon>
        <taxon>Magnoliopsida</taxon>
        <taxon>eudicotyledons</taxon>
        <taxon>Gunneridae</taxon>
        <taxon>Pentapetalae</taxon>
        <taxon>rosids</taxon>
        <taxon>fabids</taxon>
        <taxon>Fabales</taxon>
        <taxon>Fabaceae</taxon>
        <taxon>Papilionoideae</taxon>
        <taxon>50 kb inversion clade</taxon>
        <taxon>dalbergioids sensu lato</taxon>
        <taxon>Dalbergieae</taxon>
        <taxon>Pterocarpus clade</taxon>
        <taxon>Stylosanthes</taxon>
    </lineage>
</organism>
<feature type="region of interest" description="Disordered" evidence="1">
    <location>
        <begin position="133"/>
        <end position="166"/>
    </location>
</feature>
<evidence type="ECO:0000313" key="2">
    <source>
        <dbReference type="EMBL" id="MED6128600.1"/>
    </source>
</evidence>
<evidence type="ECO:0000313" key="3">
    <source>
        <dbReference type="Proteomes" id="UP001341840"/>
    </source>
</evidence>
<sequence>MANEGIHAIVYPDGVISQSAEGIMFSCEDPVWILIPTQICLQELKSLILMNLGQLGRKEITRLLYRMPVAVANSFVYQKMQIRSDTNVSMMFSYHHGIACVFAVELCVQLEDVGASSSSSNHVEPWGGGFNINEGARMPSNRRASSPSPSFSPYVNRTVHAPPPDVPHFEEHDGGIMMHSPEIDDLHAMGVNSDSGEDEEFIPETQP</sequence>
<dbReference type="EMBL" id="JASCZI010032869">
    <property type="protein sequence ID" value="MED6128600.1"/>
    <property type="molecule type" value="Genomic_DNA"/>
</dbReference>